<keyword evidence="5 11" id="KW-0457">Lysine biosynthesis</keyword>
<feature type="binding site" evidence="11">
    <location>
        <begin position="282"/>
        <end position="285"/>
    </location>
    <ligand>
        <name>pyridoxal 5'-phosphate</name>
        <dbReference type="ChEBI" id="CHEBI:597326"/>
    </ligand>
</feature>
<name>A0A2A2H5K2_METBR</name>
<dbReference type="SUPFAM" id="SSF51419">
    <property type="entry name" value="PLP-binding barrel"/>
    <property type="match status" value="1"/>
</dbReference>
<dbReference type="InterPro" id="IPR009006">
    <property type="entry name" value="Ala_racemase/Decarboxylase_C"/>
</dbReference>
<dbReference type="HAMAP" id="MF_02120">
    <property type="entry name" value="LysA"/>
    <property type="match status" value="1"/>
</dbReference>
<evidence type="ECO:0000256" key="5">
    <source>
        <dbReference type="ARBA" id="ARBA00023154"/>
    </source>
</evidence>
<evidence type="ECO:0000256" key="9">
    <source>
        <dbReference type="ARBA" id="ARBA00060983"/>
    </source>
</evidence>
<dbReference type="AlphaFoldDB" id="A0A2A2H5K2"/>
<dbReference type="PANTHER" id="PTHR43727">
    <property type="entry name" value="DIAMINOPIMELATE DECARBOXYLASE"/>
    <property type="match status" value="1"/>
</dbReference>
<dbReference type="InterPro" id="IPR002986">
    <property type="entry name" value="DAP_deCOOHase_LysA"/>
</dbReference>
<feature type="binding site" evidence="11">
    <location>
        <position position="380"/>
    </location>
    <ligand>
        <name>pyridoxal 5'-phosphate</name>
        <dbReference type="ChEBI" id="CHEBI:597326"/>
    </ligand>
</feature>
<feature type="binding site" evidence="11">
    <location>
        <position position="324"/>
    </location>
    <ligand>
        <name>substrate</name>
    </ligand>
</feature>
<proteinExistence type="inferred from homology"/>
<dbReference type="FunFam" id="3.20.20.10:FF:000003">
    <property type="entry name" value="Diaminopimelate decarboxylase"/>
    <property type="match status" value="1"/>
</dbReference>
<comment type="catalytic activity">
    <reaction evidence="7 11 13">
        <text>meso-2,6-diaminopimelate + H(+) = L-lysine + CO2</text>
        <dbReference type="Rhea" id="RHEA:15101"/>
        <dbReference type="ChEBI" id="CHEBI:15378"/>
        <dbReference type="ChEBI" id="CHEBI:16526"/>
        <dbReference type="ChEBI" id="CHEBI:32551"/>
        <dbReference type="ChEBI" id="CHEBI:57791"/>
        <dbReference type="EC" id="4.1.1.20"/>
    </reaction>
</comment>
<dbReference type="PROSITE" id="PS00878">
    <property type="entry name" value="ODR_DC_2_1"/>
    <property type="match status" value="1"/>
</dbReference>
<feature type="active site" description="Proton donor" evidence="12">
    <location>
        <position position="351"/>
    </location>
</feature>
<dbReference type="Pfam" id="PF02784">
    <property type="entry name" value="Orn_Arg_deC_N"/>
    <property type="match status" value="1"/>
</dbReference>
<dbReference type="OrthoDB" id="18565at2157"/>
<dbReference type="Gene3D" id="2.40.37.10">
    <property type="entry name" value="Lyase, Ornithine Decarboxylase, Chain A, domain 1"/>
    <property type="match status" value="1"/>
</dbReference>
<dbReference type="InterPro" id="IPR029066">
    <property type="entry name" value="PLP-binding_barrel"/>
</dbReference>
<gene>
    <name evidence="11" type="primary">lysA</name>
    <name evidence="15" type="ORF">ASJ80_10470</name>
</gene>
<dbReference type="SUPFAM" id="SSF50621">
    <property type="entry name" value="Alanine racemase C-terminal domain-like"/>
    <property type="match status" value="1"/>
</dbReference>
<comment type="subunit">
    <text evidence="11">Homodimer.</text>
</comment>
<evidence type="ECO:0000256" key="8">
    <source>
        <dbReference type="ARBA" id="ARBA00060643"/>
    </source>
</evidence>
<comment type="similarity">
    <text evidence="9 11">Belongs to the Orn/Lys/Arg decarboxylase class-II family. LysA subfamily.</text>
</comment>
<dbReference type="NCBIfam" id="TIGR01048">
    <property type="entry name" value="lysA"/>
    <property type="match status" value="1"/>
</dbReference>
<dbReference type="GO" id="GO:0008836">
    <property type="term" value="F:diaminopimelate decarboxylase activity"/>
    <property type="evidence" value="ECO:0007669"/>
    <property type="project" value="UniProtKB-UniRule"/>
</dbReference>
<evidence type="ECO:0000256" key="11">
    <source>
        <dbReference type="HAMAP-Rule" id="MF_02120"/>
    </source>
</evidence>
<dbReference type="CDD" id="cd06828">
    <property type="entry name" value="PLPDE_III_DapDC"/>
    <property type="match status" value="1"/>
</dbReference>
<dbReference type="PANTHER" id="PTHR43727:SF2">
    <property type="entry name" value="GROUP IV DECARBOXYLASE"/>
    <property type="match status" value="1"/>
</dbReference>
<dbReference type="PRINTS" id="PR01181">
    <property type="entry name" value="DAPDCRBXLASE"/>
</dbReference>
<feature type="binding site" evidence="11">
    <location>
        <position position="320"/>
    </location>
    <ligand>
        <name>substrate</name>
    </ligand>
</feature>
<reference evidence="15 16" key="1">
    <citation type="journal article" date="2017" name="BMC Genomics">
        <title>Genomic analysis of methanogenic archaea reveals a shift towards energy conservation.</title>
        <authorList>
            <person name="Gilmore S.P."/>
            <person name="Henske J.K."/>
            <person name="Sexton J.A."/>
            <person name="Solomon K.V."/>
            <person name="Seppala S."/>
            <person name="Yoo J.I."/>
            <person name="Huyett L.M."/>
            <person name="Pressman A."/>
            <person name="Cogan J.Z."/>
            <person name="Kivenson V."/>
            <person name="Peng X."/>
            <person name="Tan Y."/>
            <person name="Valentine D.L."/>
            <person name="O'Malley M.A."/>
        </authorList>
    </citation>
    <scope>NUCLEOTIDE SEQUENCE [LARGE SCALE GENOMIC DNA]</scope>
    <source>
        <strain evidence="15 16">M.o.H.</strain>
    </source>
</reference>
<evidence type="ECO:0000256" key="2">
    <source>
        <dbReference type="ARBA" id="ARBA00022605"/>
    </source>
</evidence>
<feature type="binding site" evidence="11">
    <location>
        <position position="240"/>
    </location>
    <ligand>
        <name>pyridoxal 5'-phosphate</name>
        <dbReference type="ChEBI" id="CHEBI:597326"/>
    </ligand>
</feature>
<keyword evidence="3 11" id="KW-0210">Decarboxylase</keyword>
<comment type="function">
    <text evidence="11">Specifically catalyzes the decarboxylation of meso-diaminopimelate (meso-DAP) to L-lysine.</text>
</comment>
<feature type="domain" description="Orn/DAP/Arg decarboxylase 2 N-terminal" evidence="14">
    <location>
        <begin position="44"/>
        <end position="289"/>
    </location>
</feature>
<keyword evidence="16" id="KW-1185">Reference proteome</keyword>
<feature type="binding site" evidence="11">
    <location>
        <position position="352"/>
    </location>
    <ligand>
        <name>substrate</name>
    </ligand>
</feature>
<dbReference type="InterPro" id="IPR000183">
    <property type="entry name" value="Orn/DAP/Arg_de-COase"/>
</dbReference>
<dbReference type="PRINTS" id="PR01179">
    <property type="entry name" value="ODADCRBXLASE"/>
</dbReference>
<evidence type="ECO:0000256" key="7">
    <source>
        <dbReference type="ARBA" id="ARBA00050464"/>
    </source>
</evidence>
<feature type="binding site" evidence="11">
    <location>
        <position position="380"/>
    </location>
    <ligand>
        <name>substrate</name>
    </ligand>
</feature>
<evidence type="ECO:0000256" key="3">
    <source>
        <dbReference type="ARBA" id="ARBA00022793"/>
    </source>
</evidence>
<evidence type="ECO:0000256" key="1">
    <source>
        <dbReference type="ARBA" id="ARBA00001933"/>
    </source>
</evidence>
<evidence type="ECO:0000259" key="14">
    <source>
        <dbReference type="Pfam" id="PF02784"/>
    </source>
</evidence>
<comment type="caution">
    <text evidence="15">The sequence shown here is derived from an EMBL/GenBank/DDBJ whole genome shotgun (WGS) entry which is preliminary data.</text>
</comment>
<dbReference type="InterPro" id="IPR022653">
    <property type="entry name" value="De-COase2_pyr-phos_BS"/>
</dbReference>
<dbReference type="UniPathway" id="UPA00034">
    <property type="reaction ID" value="UER00027"/>
</dbReference>
<evidence type="ECO:0000256" key="12">
    <source>
        <dbReference type="PIRSR" id="PIRSR600183-50"/>
    </source>
</evidence>
<comment type="pathway">
    <text evidence="8 11 13">Amino-acid biosynthesis; L-lysine biosynthesis via DAP pathway; L-lysine from DL-2,6-diaminopimelate: step 1/1.</text>
</comment>
<organism evidence="15 16">
    <name type="scientific">Methanobacterium bryantii</name>
    <dbReference type="NCBI Taxonomy" id="2161"/>
    <lineage>
        <taxon>Archaea</taxon>
        <taxon>Methanobacteriati</taxon>
        <taxon>Methanobacteriota</taxon>
        <taxon>Methanomada group</taxon>
        <taxon>Methanobacteria</taxon>
        <taxon>Methanobacteriales</taxon>
        <taxon>Methanobacteriaceae</taxon>
        <taxon>Methanobacterium</taxon>
    </lineage>
</organism>
<keyword evidence="4 11" id="KW-0663">Pyridoxal phosphate</keyword>
<dbReference type="InterPro" id="IPR022644">
    <property type="entry name" value="De-COase2_N"/>
</dbReference>
<keyword evidence="2 11" id="KW-0028">Amino-acid biosynthesis</keyword>
<sequence>MQFDLKTNEKGNLSIGGADAVELTEKYDTPLYVIDEMKIRDNYNRLYNAFSSQYEDFKIFYACKANTNLAVMRILEQEGSCIDAVSPGEVYTSLLAGFEPERILYTGNNVTDEELKFAVSSGVTINLDSISALKRLSKLTDPEKVRISFRVNPMVGAGHHEHCITGGELSKFGVMEKEAADVYSLAQDLGFTPVGIHTHIGSGILDPEPFMLAVETLMDITGKVHEEAGVKFEFIDFGGGLGIPYEPHENKLDIDHFSKEIVGLFKNKLNEYNLGKPTMYLEPGRYIVGNASTLLTKVNTIKQSYRKFAGVDAGFNTLLRPSMYGSYHHIVVANKPEAEATQNIDIAGNVCESGDLFARDRPLPEVEEGDILAILNAGAYGFSMSSQYNSRPKTAEVLVTDGESEVIRERETFADVLTKQNVPVRLLK</sequence>
<accession>A0A2A2H5K2</accession>
<dbReference type="GO" id="GO:0030170">
    <property type="term" value="F:pyridoxal phosphate binding"/>
    <property type="evidence" value="ECO:0007669"/>
    <property type="project" value="UniProtKB-UniRule"/>
</dbReference>
<dbReference type="Proteomes" id="UP000217784">
    <property type="component" value="Unassembled WGS sequence"/>
</dbReference>
<dbReference type="EC" id="4.1.1.20" evidence="10 11"/>
<evidence type="ECO:0000256" key="10">
    <source>
        <dbReference type="ARBA" id="ARBA00066427"/>
    </source>
</evidence>
<evidence type="ECO:0000256" key="6">
    <source>
        <dbReference type="ARBA" id="ARBA00023239"/>
    </source>
</evidence>
<dbReference type="EMBL" id="LMVM01000012">
    <property type="protein sequence ID" value="PAV04731.1"/>
    <property type="molecule type" value="Genomic_DNA"/>
</dbReference>
<evidence type="ECO:0000256" key="13">
    <source>
        <dbReference type="RuleBase" id="RU003738"/>
    </source>
</evidence>
<evidence type="ECO:0000313" key="16">
    <source>
        <dbReference type="Proteomes" id="UP000217784"/>
    </source>
</evidence>
<feature type="modified residue" description="N6-(pyridoxal phosphate)lysine" evidence="11 12">
    <location>
        <position position="64"/>
    </location>
</feature>
<dbReference type="Gene3D" id="3.20.20.10">
    <property type="entry name" value="Alanine racemase"/>
    <property type="match status" value="1"/>
</dbReference>
<dbReference type="FunFam" id="2.40.37.10:FF:000003">
    <property type="entry name" value="Diaminopimelate decarboxylase"/>
    <property type="match status" value="1"/>
</dbReference>
<feature type="binding site" evidence="11">
    <location>
        <position position="285"/>
    </location>
    <ligand>
        <name>substrate</name>
    </ligand>
</feature>
<protein>
    <recommendedName>
        <fullName evidence="10 11">Diaminopimelate decarboxylase</fullName>
        <shortName evidence="11">DAP decarboxylase</shortName>
        <shortName evidence="11">DAPDC</shortName>
        <ecNumber evidence="10 11">4.1.1.20</ecNumber>
    </recommendedName>
</protein>
<keyword evidence="6 11" id="KW-0456">Lyase</keyword>
<evidence type="ECO:0000256" key="4">
    <source>
        <dbReference type="ARBA" id="ARBA00022898"/>
    </source>
</evidence>
<dbReference type="GO" id="GO:0009089">
    <property type="term" value="P:lysine biosynthetic process via diaminopimelate"/>
    <property type="evidence" value="ECO:0007669"/>
    <property type="project" value="UniProtKB-UniRule"/>
</dbReference>
<evidence type="ECO:0000313" key="15">
    <source>
        <dbReference type="EMBL" id="PAV04731.1"/>
    </source>
</evidence>
<dbReference type="RefSeq" id="WP_069582031.1">
    <property type="nucleotide sequence ID" value="NZ_LMVM01000012.1"/>
</dbReference>
<comment type="cofactor">
    <cofactor evidence="1 11 12 13">
        <name>pyridoxal 5'-phosphate</name>
        <dbReference type="ChEBI" id="CHEBI:597326"/>
    </cofactor>
</comment>